<accession>A0ABU6P468</accession>
<dbReference type="InterPro" id="IPR043131">
    <property type="entry name" value="BCAT-like_N"/>
</dbReference>
<dbReference type="InterPro" id="IPR001544">
    <property type="entry name" value="Aminotrans_IV"/>
</dbReference>
<dbReference type="InterPro" id="IPR036038">
    <property type="entry name" value="Aminotransferase-like"/>
</dbReference>
<dbReference type="InterPro" id="IPR018300">
    <property type="entry name" value="Aminotrans_IV_CS"/>
</dbReference>
<comment type="similarity">
    <text evidence="2 4">Belongs to the class-IV pyridoxal-phosphate-dependent aminotransferase family.</text>
</comment>
<gene>
    <name evidence="6" type="primary">pabC</name>
    <name evidence="6" type="ORF">P9271_22935</name>
</gene>
<dbReference type="SUPFAM" id="SSF56752">
    <property type="entry name" value="D-aminoacid aminotransferase-like PLP-dependent enzymes"/>
    <property type="match status" value="1"/>
</dbReference>
<dbReference type="Pfam" id="PF01063">
    <property type="entry name" value="Aminotran_4"/>
    <property type="match status" value="1"/>
</dbReference>
<organism evidence="6 7">
    <name type="scientific">Metabacillus fastidiosus</name>
    <dbReference type="NCBI Taxonomy" id="1458"/>
    <lineage>
        <taxon>Bacteria</taxon>
        <taxon>Bacillati</taxon>
        <taxon>Bacillota</taxon>
        <taxon>Bacilli</taxon>
        <taxon>Bacillales</taxon>
        <taxon>Bacillaceae</taxon>
        <taxon>Metabacillus</taxon>
    </lineage>
</organism>
<comment type="caution">
    <text evidence="6">The sequence shown here is derived from an EMBL/GenBank/DDBJ whole genome shotgun (WGS) entry which is preliminary data.</text>
</comment>
<evidence type="ECO:0000256" key="1">
    <source>
        <dbReference type="ARBA" id="ARBA00001933"/>
    </source>
</evidence>
<dbReference type="InterPro" id="IPR050571">
    <property type="entry name" value="Class-IV_PLP-Dep_Aminotrnsfr"/>
</dbReference>
<dbReference type="Proteomes" id="UP001342826">
    <property type="component" value="Unassembled WGS sequence"/>
</dbReference>
<evidence type="ECO:0000313" key="7">
    <source>
        <dbReference type="Proteomes" id="UP001342826"/>
    </source>
</evidence>
<dbReference type="Gene3D" id="3.30.470.10">
    <property type="match status" value="1"/>
</dbReference>
<dbReference type="Gene3D" id="3.20.10.10">
    <property type="entry name" value="D-amino Acid Aminotransferase, subunit A, domain 2"/>
    <property type="match status" value="1"/>
</dbReference>
<evidence type="ECO:0000256" key="4">
    <source>
        <dbReference type="RuleBase" id="RU004106"/>
    </source>
</evidence>
<dbReference type="EC" id="4.1.3.38" evidence="6"/>
<evidence type="ECO:0000256" key="2">
    <source>
        <dbReference type="ARBA" id="ARBA00009320"/>
    </source>
</evidence>
<dbReference type="GO" id="GO:0008696">
    <property type="term" value="F:4-amino-4-deoxychorismate lyase activity"/>
    <property type="evidence" value="ECO:0007669"/>
    <property type="project" value="UniProtKB-EC"/>
</dbReference>
<sequence>MSNLYIYLNSEFIKDTEARISPFDHGFLYGLGVFETFRVYKGFSFLLKDHIERLNQSLEQLNIHYKADVDEAIQVIDRLLFLNKCENKDVTIRLNVSAGNGEVGKLTESYFKPNVMYLLRQAPPNNDIEKNIAILQTRRNTPEGSYRLKSHHYLNNILGKRELIETPELEGIFLTEKGYVSEGIVTNVFWVKKGIVYTPSLDTGILNGITRQFIMRCLSTLEIPFQEGQYTLDEMICADEIFLTNSTQEILPVKEMGEHLYPGNEGAVVNKLKGMYKHYHSKLLTIEEL</sequence>
<evidence type="ECO:0000256" key="3">
    <source>
        <dbReference type="ARBA" id="ARBA00022898"/>
    </source>
</evidence>
<dbReference type="InterPro" id="IPR043132">
    <property type="entry name" value="BCAT-like_C"/>
</dbReference>
<name>A0ABU6P468_9BACI</name>
<reference evidence="6 7" key="1">
    <citation type="submission" date="2023-03" db="EMBL/GenBank/DDBJ databases">
        <title>Bacillus Genome Sequencing.</title>
        <authorList>
            <person name="Dunlap C."/>
        </authorList>
    </citation>
    <scope>NUCLEOTIDE SEQUENCE [LARGE SCALE GENOMIC DNA]</scope>
    <source>
        <strain evidence="6 7">NRS-1717</strain>
    </source>
</reference>
<keyword evidence="3 5" id="KW-0663">Pyridoxal phosphate</keyword>
<dbReference type="PANTHER" id="PTHR42743">
    <property type="entry name" value="AMINO-ACID AMINOTRANSFERASE"/>
    <property type="match status" value="1"/>
</dbReference>
<dbReference type="PANTHER" id="PTHR42743:SF11">
    <property type="entry name" value="AMINODEOXYCHORISMATE LYASE"/>
    <property type="match status" value="1"/>
</dbReference>
<protein>
    <submittedName>
        <fullName evidence="6">Aminodeoxychorismate lyase</fullName>
        <ecNumber evidence="6">4.1.3.38</ecNumber>
    </submittedName>
</protein>
<dbReference type="NCBIfam" id="NF005800">
    <property type="entry name" value="PRK07650.1"/>
    <property type="match status" value="1"/>
</dbReference>
<dbReference type="EMBL" id="JARTFS010000026">
    <property type="protein sequence ID" value="MED4404142.1"/>
    <property type="molecule type" value="Genomic_DNA"/>
</dbReference>
<dbReference type="PROSITE" id="PS00770">
    <property type="entry name" value="AA_TRANSFER_CLASS_4"/>
    <property type="match status" value="1"/>
</dbReference>
<keyword evidence="7" id="KW-1185">Reference proteome</keyword>
<keyword evidence="6" id="KW-0456">Lyase</keyword>
<evidence type="ECO:0000256" key="5">
    <source>
        <dbReference type="RuleBase" id="RU004516"/>
    </source>
</evidence>
<proteinExistence type="inferred from homology"/>
<evidence type="ECO:0000313" key="6">
    <source>
        <dbReference type="EMBL" id="MED4404142.1"/>
    </source>
</evidence>
<comment type="cofactor">
    <cofactor evidence="1 5">
        <name>pyridoxal 5'-phosphate</name>
        <dbReference type="ChEBI" id="CHEBI:597326"/>
    </cofactor>
</comment>